<keyword evidence="3" id="KW-0408">Iron</keyword>
<reference evidence="5" key="1">
    <citation type="submission" date="2018-06" db="EMBL/GenBank/DDBJ databases">
        <authorList>
            <person name="Zhirakovskaya E."/>
        </authorList>
    </citation>
    <scope>NUCLEOTIDE SEQUENCE</scope>
</reference>
<evidence type="ECO:0000259" key="4">
    <source>
        <dbReference type="PROSITE" id="PS51007"/>
    </source>
</evidence>
<dbReference type="AlphaFoldDB" id="A0A3B0Z375"/>
<dbReference type="PROSITE" id="PS51007">
    <property type="entry name" value="CYTC"/>
    <property type="match status" value="1"/>
</dbReference>
<dbReference type="NCBIfam" id="TIGR04485">
    <property type="entry name" value="thiosulf_SoxX"/>
    <property type="match status" value="1"/>
</dbReference>
<gene>
    <name evidence="5" type="ORF">MNBD_GAMMA13-1844</name>
</gene>
<dbReference type="Pfam" id="PF13442">
    <property type="entry name" value="Cytochrome_CBB3"/>
    <property type="match status" value="1"/>
</dbReference>
<evidence type="ECO:0000256" key="1">
    <source>
        <dbReference type="ARBA" id="ARBA00022617"/>
    </source>
</evidence>
<dbReference type="InterPro" id="IPR036909">
    <property type="entry name" value="Cyt_c-like_dom_sf"/>
</dbReference>
<dbReference type="GO" id="GO:0009055">
    <property type="term" value="F:electron transfer activity"/>
    <property type="evidence" value="ECO:0007669"/>
    <property type="project" value="InterPro"/>
</dbReference>
<dbReference type="InterPro" id="IPR009056">
    <property type="entry name" value="Cyt_c-like_dom"/>
</dbReference>
<proteinExistence type="predicted"/>
<evidence type="ECO:0000313" key="5">
    <source>
        <dbReference type="EMBL" id="VAW80879.1"/>
    </source>
</evidence>
<accession>A0A3B0Z375</accession>
<evidence type="ECO:0000256" key="3">
    <source>
        <dbReference type="ARBA" id="ARBA00023004"/>
    </source>
</evidence>
<keyword evidence="1" id="KW-0349">Heme</keyword>
<dbReference type="InterPro" id="IPR030999">
    <property type="entry name" value="Thiosulf_SoxX"/>
</dbReference>
<dbReference type="Gene3D" id="1.10.760.10">
    <property type="entry name" value="Cytochrome c-like domain"/>
    <property type="match status" value="1"/>
</dbReference>
<protein>
    <submittedName>
        <fullName evidence="5">Sulfur oxidation protein SoxX</fullName>
    </submittedName>
</protein>
<dbReference type="GO" id="GO:0020037">
    <property type="term" value="F:heme binding"/>
    <property type="evidence" value="ECO:0007669"/>
    <property type="project" value="InterPro"/>
</dbReference>
<feature type="domain" description="Cytochrome c" evidence="4">
    <location>
        <begin position="34"/>
        <end position="123"/>
    </location>
</feature>
<dbReference type="SUPFAM" id="SSF46626">
    <property type="entry name" value="Cytochrome c"/>
    <property type="match status" value="1"/>
</dbReference>
<organism evidence="5">
    <name type="scientific">hydrothermal vent metagenome</name>
    <dbReference type="NCBI Taxonomy" id="652676"/>
    <lineage>
        <taxon>unclassified sequences</taxon>
        <taxon>metagenomes</taxon>
        <taxon>ecological metagenomes</taxon>
    </lineage>
</organism>
<dbReference type="EMBL" id="UOFK01000238">
    <property type="protein sequence ID" value="VAW80879.1"/>
    <property type="molecule type" value="Genomic_DNA"/>
</dbReference>
<name>A0A3B0Z375_9ZZZZ</name>
<sequence>MQTFPSIIKTAGSVLALAGSLALLPAPVTVAEASVVDEGKAVAYDRKKGNCLACHQMADGDLPGNIGPPLIAMKARYPDKAKLRAQIWDATKANPNSIMPPFGRQQILSEGDIDKIVEYVYTL</sequence>
<keyword evidence="2" id="KW-0479">Metal-binding</keyword>
<evidence type="ECO:0000256" key="2">
    <source>
        <dbReference type="ARBA" id="ARBA00022723"/>
    </source>
</evidence>
<dbReference type="GO" id="GO:0046872">
    <property type="term" value="F:metal ion binding"/>
    <property type="evidence" value="ECO:0007669"/>
    <property type="project" value="UniProtKB-KW"/>
</dbReference>